<accession>A0A0G0AMN2</accession>
<dbReference type="STRING" id="1618434.UR52_C0022G0005"/>
<evidence type="ECO:0000313" key="2">
    <source>
        <dbReference type="Proteomes" id="UP000034176"/>
    </source>
</evidence>
<organism evidence="1 2">
    <name type="scientific">Candidatus Gottesmanbacteria bacterium GW2011_GWA1_34_13</name>
    <dbReference type="NCBI Taxonomy" id="1618434"/>
    <lineage>
        <taxon>Bacteria</taxon>
        <taxon>Candidatus Gottesmaniibacteriota</taxon>
    </lineage>
</organism>
<proteinExistence type="predicted"/>
<comment type="caution">
    <text evidence="1">The sequence shown here is derived from an EMBL/GenBank/DDBJ whole genome shotgun (WGS) entry which is preliminary data.</text>
</comment>
<protein>
    <submittedName>
        <fullName evidence="1">Uncharacterized protein</fullName>
    </submittedName>
</protein>
<dbReference type="EMBL" id="LBPN01000022">
    <property type="protein sequence ID" value="KKP58098.1"/>
    <property type="molecule type" value="Genomic_DNA"/>
</dbReference>
<sequence length="162" mass="18444">MTDNIKDPIEEAEIVAETPKTVNPSPPPVAAFDIAAYNATLEIVRRRIGILEKAKGQLKKLKEMYQDIFVNDAKYNQEDKLVKEAMKKRKDVQSQLAHRPEAADLNGKIKDLSEQIKDNEASLSDELMEYYKTAGVTEIEDENGQVQEFTIVIRLKPKKRVE</sequence>
<reference evidence="1 2" key="1">
    <citation type="journal article" date="2015" name="Nature">
        <title>rRNA introns, odd ribosomes, and small enigmatic genomes across a large radiation of phyla.</title>
        <authorList>
            <person name="Brown C.T."/>
            <person name="Hug L.A."/>
            <person name="Thomas B.C."/>
            <person name="Sharon I."/>
            <person name="Castelle C.J."/>
            <person name="Singh A."/>
            <person name="Wilkins M.J."/>
            <person name="Williams K.H."/>
            <person name="Banfield J.F."/>
        </authorList>
    </citation>
    <scope>NUCLEOTIDE SEQUENCE [LARGE SCALE GENOMIC DNA]</scope>
</reference>
<name>A0A0G0AMN2_9BACT</name>
<gene>
    <name evidence="1" type="ORF">UR52_C0022G0005</name>
</gene>
<evidence type="ECO:0000313" key="1">
    <source>
        <dbReference type="EMBL" id="KKP58098.1"/>
    </source>
</evidence>
<dbReference type="AlphaFoldDB" id="A0A0G0AMN2"/>
<dbReference type="Proteomes" id="UP000034176">
    <property type="component" value="Unassembled WGS sequence"/>
</dbReference>